<evidence type="ECO:0000313" key="2">
    <source>
        <dbReference type="Proteomes" id="UP000215914"/>
    </source>
</evidence>
<name>A0A9K3HE30_HELAN</name>
<organism evidence="1 2">
    <name type="scientific">Helianthus annuus</name>
    <name type="common">Common sunflower</name>
    <dbReference type="NCBI Taxonomy" id="4232"/>
    <lineage>
        <taxon>Eukaryota</taxon>
        <taxon>Viridiplantae</taxon>
        <taxon>Streptophyta</taxon>
        <taxon>Embryophyta</taxon>
        <taxon>Tracheophyta</taxon>
        <taxon>Spermatophyta</taxon>
        <taxon>Magnoliopsida</taxon>
        <taxon>eudicotyledons</taxon>
        <taxon>Gunneridae</taxon>
        <taxon>Pentapetalae</taxon>
        <taxon>asterids</taxon>
        <taxon>campanulids</taxon>
        <taxon>Asterales</taxon>
        <taxon>Asteraceae</taxon>
        <taxon>Asteroideae</taxon>
        <taxon>Heliantheae alliance</taxon>
        <taxon>Heliantheae</taxon>
        <taxon>Helianthus</taxon>
    </lineage>
</organism>
<protein>
    <submittedName>
        <fullName evidence="1">Uncharacterized protein</fullName>
    </submittedName>
</protein>
<reference evidence="1" key="2">
    <citation type="submission" date="2020-06" db="EMBL/GenBank/DDBJ databases">
        <title>Helianthus annuus Genome sequencing and assembly Release 2.</title>
        <authorList>
            <person name="Gouzy J."/>
            <person name="Langlade N."/>
            <person name="Munos S."/>
        </authorList>
    </citation>
    <scope>NUCLEOTIDE SEQUENCE</scope>
    <source>
        <tissue evidence="1">Leaves</tissue>
    </source>
</reference>
<dbReference type="Proteomes" id="UP000215914">
    <property type="component" value="Unassembled WGS sequence"/>
</dbReference>
<evidence type="ECO:0000313" key="1">
    <source>
        <dbReference type="EMBL" id="KAF5775723.1"/>
    </source>
</evidence>
<keyword evidence="2" id="KW-1185">Reference proteome</keyword>
<sequence length="72" mass="8475">MCIRVDLPPRKRMVFNSGHRIHFRRNRNGAGEGYCLFREKVVQHLQIQFGFTSPPALSFQLRFLIQCKRAIS</sequence>
<reference evidence="1" key="1">
    <citation type="journal article" date="2017" name="Nature">
        <title>The sunflower genome provides insights into oil metabolism, flowering and Asterid evolution.</title>
        <authorList>
            <person name="Badouin H."/>
            <person name="Gouzy J."/>
            <person name="Grassa C.J."/>
            <person name="Murat F."/>
            <person name="Staton S.E."/>
            <person name="Cottret L."/>
            <person name="Lelandais-Briere C."/>
            <person name="Owens G.L."/>
            <person name="Carrere S."/>
            <person name="Mayjonade B."/>
            <person name="Legrand L."/>
            <person name="Gill N."/>
            <person name="Kane N.C."/>
            <person name="Bowers J.E."/>
            <person name="Hubner S."/>
            <person name="Bellec A."/>
            <person name="Berard A."/>
            <person name="Berges H."/>
            <person name="Blanchet N."/>
            <person name="Boniface M.C."/>
            <person name="Brunel D."/>
            <person name="Catrice O."/>
            <person name="Chaidir N."/>
            <person name="Claudel C."/>
            <person name="Donnadieu C."/>
            <person name="Faraut T."/>
            <person name="Fievet G."/>
            <person name="Helmstetter N."/>
            <person name="King M."/>
            <person name="Knapp S.J."/>
            <person name="Lai Z."/>
            <person name="Le Paslier M.C."/>
            <person name="Lippi Y."/>
            <person name="Lorenzon L."/>
            <person name="Mandel J.R."/>
            <person name="Marage G."/>
            <person name="Marchand G."/>
            <person name="Marquand E."/>
            <person name="Bret-Mestries E."/>
            <person name="Morien E."/>
            <person name="Nambeesan S."/>
            <person name="Nguyen T."/>
            <person name="Pegot-Espagnet P."/>
            <person name="Pouilly N."/>
            <person name="Raftis F."/>
            <person name="Sallet E."/>
            <person name="Schiex T."/>
            <person name="Thomas J."/>
            <person name="Vandecasteele C."/>
            <person name="Vares D."/>
            <person name="Vear F."/>
            <person name="Vautrin S."/>
            <person name="Crespi M."/>
            <person name="Mangin B."/>
            <person name="Burke J.M."/>
            <person name="Salse J."/>
            <person name="Munos S."/>
            <person name="Vincourt P."/>
            <person name="Rieseberg L.H."/>
            <person name="Langlade N.B."/>
        </authorList>
    </citation>
    <scope>NUCLEOTIDE SEQUENCE</scope>
    <source>
        <tissue evidence="1">Leaves</tissue>
    </source>
</reference>
<accession>A0A9K3HE30</accession>
<gene>
    <name evidence="1" type="ORF">HanXRQr2_Chr13g0615281</name>
</gene>
<dbReference type="EMBL" id="MNCJ02000328">
    <property type="protein sequence ID" value="KAF5775723.1"/>
    <property type="molecule type" value="Genomic_DNA"/>
</dbReference>
<comment type="caution">
    <text evidence="1">The sequence shown here is derived from an EMBL/GenBank/DDBJ whole genome shotgun (WGS) entry which is preliminary data.</text>
</comment>
<proteinExistence type="predicted"/>
<dbReference type="Gramene" id="mRNA:HanXRQr2_Chr13g0615281">
    <property type="protein sequence ID" value="mRNA:HanXRQr2_Chr13g0615281"/>
    <property type="gene ID" value="HanXRQr2_Chr13g0615281"/>
</dbReference>
<dbReference type="AlphaFoldDB" id="A0A9K3HE30"/>